<comment type="caution">
    <text evidence="3">The sequence shown here is derived from an EMBL/GenBank/DDBJ whole genome shotgun (WGS) entry which is preliminary data.</text>
</comment>
<dbReference type="RefSeq" id="WP_034741175.1">
    <property type="nucleotide sequence ID" value="NZ_AWFG01000041.1"/>
</dbReference>
<dbReference type="PROSITE" id="PS51257">
    <property type="entry name" value="PROKAR_LIPOPROTEIN"/>
    <property type="match status" value="1"/>
</dbReference>
<keyword evidence="2" id="KW-0732">Signal</keyword>
<sequence length="193" mass="21146">MCWRKAVFAAAALALAGCSQGSDAPEPAIPDESLTQSPQPAAPVEITQTVSATRDLLLKYAAQGSLTKLARLADQSDGFISNFNGQPHQEFWDLLRRTGLDPNLKLRELLGQAPGLRVVDGERWYVWPALAARDANELIPEKLSFQDRKQLRELIGEDGIALIRAGKGYPGMRTAIAEDGRWVYFVLGLDGEE</sequence>
<protein>
    <recommendedName>
        <fullName evidence="5">Lipoprotein</fullName>
    </recommendedName>
</protein>
<dbReference type="AlphaFoldDB" id="A0A062UJF8"/>
<dbReference type="STRING" id="1280947.HY30_06070"/>
<feature type="chain" id="PRO_5001618363" description="Lipoprotein" evidence="2">
    <location>
        <begin position="25"/>
        <end position="193"/>
    </location>
</feature>
<reference evidence="3 4" key="1">
    <citation type="journal article" date="2014" name="Antonie Van Leeuwenhoek">
        <title>Hyphomonas beringensis sp. nov. and Hyphomonas chukchiensis sp. nov., isolated from surface seawater of the Bering Sea and Chukchi Sea.</title>
        <authorList>
            <person name="Li C."/>
            <person name="Lai Q."/>
            <person name="Li G."/>
            <person name="Dong C."/>
            <person name="Wang J."/>
            <person name="Liao Y."/>
            <person name="Shao Z."/>
        </authorList>
    </citation>
    <scope>NUCLEOTIDE SEQUENCE [LARGE SCALE GENOMIC DNA]</scope>
    <source>
        <strain evidence="3 4">BH-BN04-4</strain>
    </source>
</reference>
<name>A0A062UJF8_9PROT</name>
<evidence type="ECO:0000313" key="4">
    <source>
        <dbReference type="Proteomes" id="UP000027190"/>
    </source>
</evidence>
<dbReference type="Proteomes" id="UP000027190">
    <property type="component" value="Unassembled WGS sequence"/>
</dbReference>
<evidence type="ECO:0008006" key="5">
    <source>
        <dbReference type="Google" id="ProtNLM"/>
    </source>
</evidence>
<proteinExistence type="predicted"/>
<accession>A0A062UJF8</accession>
<dbReference type="OrthoDB" id="9809589at2"/>
<feature type="signal peptide" evidence="2">
    <location>
        <begin position="1"/>
        <end position="24"/>
    </location>
</feature>
<keyword evidence="4" id="KW-1185">Reference proteome</keyword>
<dbReference type="eggNOG" id="ENOG5032QXM">
    <property type="taxonomic scope" value="Bacteria"/>
</dbReference>
<dbReference type="EMBL" id="AWFG01000041">
    <property type="protein sequence ID" value="KCZ56679.1"/>
    <property type="molecule type" value="Genomic_DNA"/>
</dbReference>
<organism evidence="3 4">
    <name type="scientific">Hyphomonas chukchiensis</name>
    <dbReference type="NCBI Taxonomy" id="1280947"/>
    <lineage>
        <taxon>Bacteria</taxon>
        <taxon>Pseudomonadati</taxon>
        <taxon>Pseudomonadota</taxon>
        <taxon>Alphaproteobacteria</taxon>
        <taxon>Hyphomonadales</taxon>
        <taxon>Hyphomonadaceae</taxon>
        <taxon>Hyphomonas</taxon>
    </lineage>
</organism>
<evidence type="ECO:0000256" key="1">
    <source>
        <dbReference type="SAM" id="MobiDB-lite"/>
    </source>
</evidence>
<dbReference type="PATRIC" id="fig|1280947.3.peg.2569"/>
<evidence type="ECO:0000313" key="3">
    <source>
        <dbReference type="EMBL" id="KCZ56679.1"/>
    </source>
</evidence>
<feature type="region of interest" description="Disordered" evidence="1">
    <location>
        <begin position="22"/>
        <end position="41"/>
    </location>
</feature>
<evidence type="ECO:0000256" key="2">
    <source>
        <dbReference type="SAM" id="SignalP"/>
    </source>
</evidence>
<gene>
    <name evidence="3" type="ORF">HY30_06070</name>
</gene>